<comment type="caution">
    <text evidence="2">The sequence shown here is derived from an EMBL/GenBank/DDBJ whole genome shotgun (WGS) entry which is preliminary data.</text>
</comment>
<feature type="compositionally biased region" description="Acidic residues" evidence="1">
    <location>
        <begin position="148"/>
        <end position="158"/>
    </location>
</feature>
<dbReference type="Proteomes" id="UP001187531">
    <property type="component" value="Unassembled WGS sequence"/>
</dbReference>
<evidence type="ECO:0000313" key="2">
    <source>
        <dbReference type="EMBL" id="KAK2708873.1"/>
    </source>
</evidence>
<organism evidence="2 3">
    <name type="scientific">Artemia franciscana</name>
    <name type="common">Brine shrimp</name>
    <name type="synonym">Artemia sanfranciscana</name>
    <dbReference type="NCBI Taxonomy" id="6661"/>
    <lineage>
        <taxon>Eukaryota</taxon>
        <taxon>Metazoa</taxon>
        <taxon>Ecdysozoa</taxon>
        <taxon>Arthropoda</taxon>
        <taxon>Crustacea</taxon>
        <taxon>Branchiopoda</taxon>
        <taxon>Anostraca</taxon>
        <taxon>Artemiidae</taxon>
        <taxon>Artemia</taxon>
    </lineage>
</organism>
<reference evidence="2" key="1">
    <citation type="submission" date="2023-07" db="EMBL/GenBank/DDBJ databases">
        <title>Chromosome-level genome assembly of Artemia franciscana.</title>
        <authorList>
            <person name="Jo E."/>
        </authorList>
    </citation>
    <scope>NUCLEOTIDE SEQUENCE</scope>
    <source>
        <tissue evidence="2">Whole body</tissue>
    </source>
</reference>
<keyword evidence="3" id="KW-1185">Reference proteome</keyword>
<evidence type="ECO:0000313" key="3">
    <source>
        <dbReference type="Proteomes" id="UP001187531"/>
    </source>
</evidence>
<feature type="region of interest" description="Disordered" evidence="1">
    <location>
        <begin position="136"/>
        <end position="173"/>
    </location>
</feature>
<sequence>MTSSTRSQTRVYLLGSTVTVLNRSKLPSIHMALGLFLHNHLEKGETIRQSLTSTIKEIATFRYKARIPTRDVQNCQTKLEKLFEGWCLLKKNKGRQSVKQQSREAEFLCKLDNLFDIAHANAMNIMKIKEDKQFLQAQREKGRKRSDEEDTDNSDDDTVSCKTGPTQENRQRGRKVVITPQLTAMLDRTKISDRKAMFVISETAKSLGHNITDLALNRNVPLVVYWDGKLNAGLTSKEQIDRLPVIVSGKGVSQLLTVAKLTSDTGEAQASAVYPAIGDWCITENIRAICFDTTRSNTGRPAGACVLLKQKIGKEL</sequence>
<name>A0AA88HH53_ARTSF</name>
<dbReference type="EMBL" id="JAVRJZ010000018">
    <property type="protein sequence ID" value="KAK2708873.1"/>
    <property type="molecule type" value="Genomic_DNA"/>
</dbReference>
<proteinExistence type="predicted"/>
<dbReference type="AlphaFoldDB" id="A0AA88HH53"/>
<gene>
    <name evidence="2" type="ORF">QYM36_014487</name>
</gene>
<evidence type="ECO:0000256" key="1">
    <source>
        <dbReference type="SAM" id="MobiDB-lite"/>
    </source>
</evidence>
<protein>
    <submittedName>
        <fullName evidence="2">Uncharacterized protein</fullName>
    </submittedName>
</protein>
<accession>A0AA88HH53</accession>